<dbReference type="OrthoDB" id="9843675at2"/>
<name>A0A0D8ZN66_9CYAN</name>
<accession>A0A0D8ZN66</accession>
<sequence length="154" mass="16960">MSETNANPALAHMDVAQDEIAIYATLLKRAQLSLTKSTQAFERANENLLTGNCPTRKQITQQIRQQYAALNNLTDAIVGTLDAPTFARMIATAPRRSPMLLALVELLPDSEKDLLNTAFSALVVLGRGEMEYLSAEQVELAQKILPLTYVEIET</sequence>
<protein>
    <submittedName>
        <fullName evidence="1">Uncharacterized protein</fullName>
    </submittedName>
</protein>
<evidence type="ECO:0000313" key="2">
    <source>
        <dbReference type="Proteomes" id="UP000032452"/>
    </source>
</evidence>
<dbReference type="EMBL" id="JYON01000034">
    <property type="protein sequence ID" value="KJH69792.1"/>
    <property type="molecule type" value="Genomic_DNA"/>
</dbReference>
<reference evidence="1 2" key="1">
    <citation type="submission" date="2015-02" db="EMBL/GenBank/DDBJ databases">
        <title>Draft genome of a novel marine cyanobacterium (Chroococcales) isolated from South Atlantic Ocean.</title>
        <authorList>
            <person name="Rigonato J."/>
            <person name="Alvarenga D.O."/>
            <person name="Branco L.H."/>
            <person name="Varani A.M."/>
            <person name="Brandini F.P."/>
            <person name="Fiore M.F."/>
        </authorList>
    </citation>
    <scope>NUCLEOTIDE SEQUENCE [LARGE SCALE GENOMIC DNA]</scope>
    <source>
        <strain evidence="1 2">CENA595</strain>
    </source>
</reference>
<evidence type="ECO:0000313" key="1">
    <source>
        <dbReference type="EMBL" id="KJH69792.1"/>
    </source>
</evidence>
<dbReference type="Proteomes" id="UP000032452">
    <property type="component" value="Unassembled WGS sequence"/>
</dbReference>
<proteinExistence type="predicted"/>
<dbReference type="AlphaFoldDB" id="A0A0D8ZN66"/>
<gene>
    <name evidence="1" type="ORF">UH38_22035</name>
</gene>
<keyword evidence="2" id="KW-1185">Reference proteome</keyword>
<organism evidence="1 2">
    <name type="scientific">Aliterella atlantica CENA595</name>
    <dbReference type="NCBI Taxonomy" id="1618023"/>
    <lineage>
        <taxon>Bacteria</taxon>
        <taxon>Bacillati</taxon>
        <taxon>Cyanobacteriota</taxon>
        <taxon>Cyanophyceae</taxon>
        <taxon>Chroococcidiopsidales</taxon>
        <taxon>Aliterellaceae</taxon>
        <taxon>Aliterella</taxon>
    </lineage>
</organism>
<comment type="caution">
    <text evidence="1">The sequence shown here is derived from an EMBL/GenBank/DDBJ whole genome shotgun (WGS) entry which is preliminary data.</text>
</comment>
<dbReference type="STRING" id="1618023.UH38_22035"/>
<dbReference type="RefSeq" id="WP_045056842.1">
    <property type="nucleotide sequence ID" value="NZ_CAWMDP010000031.1"/>
</dbReference>